<sequence length="67" mass="7353">MPAQFQPCLQALRPCFQRLAAISESIPHETQPHTLLFFTQHIPGPSYAARGASCYNISVIMGVKSHG</sequence>
<dbReference type="AlphaFoldDB" id="A0A5J5A7B8"/>
<organism evidence="1 2">
    <name type="scientific">Nyssa sinensis</name>
    <dbReference type="NCBI Taxonomy" id="561372"/>
    <lineage>
        <taxon>Eukaryota</taxon>
        <taxon>Viridiplantae</taxon>
        <taxon>Streptophyta</taxon>
        <taxon>Embryophyta</taxon>
        <taxon>Tracheophyta</taxon>
        <taxon>Spermatophyta</taxon>
        <taxon>Magnoliopsida</taxon>
        <taxon>eudicotyledons</taxon>
        <taxon>Gunneridae</taxon>
        <taxon>Pentapetalae</taxon>
        <taxon>asterids</taxon>
        <taxon>Cornales</taxon>
        <taxon>Nyssaceae</taxon>
        <taxon>Nyssa</taxon>
    </lineage>
</organism>
<gene>
    <name evidence="1" type="ORF">F0562_007617</name>
</gene>
<name>A0A5J5A7B8_9ASTE</name>
<keyword evidence="2" id="KW-1185">Reference proteome</keyword>
<protein>
    <submittedName>
        <fullName evidence="1">Uncharacterized protein</fullName>
    </submittedName>
</protein>
<reference evidence="1 2" key="1">
    <citation type="submission" date="2019-09" db="EMBL/GenBank/DDBJ databases">
        <title>A chromosome-level genome assembly of the Chinese tupelo Nyssa sinensis.</title>
        <authorList>
            <person name="Yang X."/>
            <person name="Kang M."/>
            <person name="Yang Y."/>
            <person name="Xiong H."/>
            <person name="Wang M."/>
            <person name="Zhang Z."/>
            <person name="Wang Z."/>
            <person name="Wu H."/>
            <person name="Ma T."/>
            <person name="Liu J."/>
            <person name="Xi Z."/>
        </authorList>
    </citation>
    <scope>NUCLEOTIDE SEQUENCE [LARGE SCALE GENOMIC DNA]</scope>
    <source>
        <strain evidence="1">J267</strain>
        <tissue evidence="1">Leaf</tissue>
    </source>
</reference>
<evidence type="ECO:0000313" key="1">
    <source>
        <dbReference type="EMBL" id="KAA8525762.1"/>
    </source>
</evidence>
<evidence type="ECO:0000313" key="2">
    <source>
        <dbReference type="Proteomes" id="UP000325577"/>
    </source>
</evidence>
<dbReference type="EMBL" id="CM018046">
    <property type="protein sequence ID" value="KAA8525762.1"/>
    <property type="molecule type" value="Genomic_DNA"/>
</dbReference>
<dbReference type="Proteomes" id="UP000325577">
    <property type="component" value="Linkage Group LG3"/>
</dbReference>
<accession>A0A5J5A7B8</accession>
<proteinExistence type="predicted"/>